<dbReference type="Gene3D" id="2.130.10.10">
    <property type="entry name" value="YVTN repeat-like/Quinoprotein amine dehydrogenase"/>
    <property type="match status" value="1"/>
</dbReference>
<dbReference type="GO" id="GO:0016020">
    <property type="term" value="C:membrane"/>
    <property type="evidence" value="ECO:0007669"/>
    <property type="project" value="InterPro"/>
</dbReference>
<evidence type="ECO:0000313" key="4">
    <source>
        <dbReference type="Proteomes" id="UP000009168"/>
    </source>
</evidence>
<dbReference type="RefSeq" id="XP_001029827.1">
    <property type="nucleotide sequence ID" value="XM_001029827.1"/>
</dbReference>
<dbReference type="Proteomes" id="UP000009168">
    <property type="component" value="Unassembled WGS sequence"/>
</dbReference>
<gene>
    <name evidence="3" type="ORF">TTHERM_01285880</name>
</gene>
<name>Q22A47_TETTS</name>
<reference evidence="4" key="1">
    <citation type="journal article" date="2006" name="PLoS Biol.">
        <title>Macronuclear genome sequence of the ciliate Tetrahymena thermophila, a model eukaryote.</title>
        <authorList>
            <person name="Eisen J.A."/>
            <person name="Coyne R.S."/>
            <person name="Wu M."/>
            <person name="Wu D."/>
            <person name="Thiagarajan M."/>
            <person name="Wortman J.R."/>
            <person name="Badger J.H."/>
            <person name="Ren Q."/>
            <person name="Amedeo P."/>
            <person name="Jones K.M."/>
            <person name="Tallon L.J."/>
            <person name="Delcher A.L."/>
            <person name="Salzberg S.L."/>
            <person name="Silva J.C."/>
            <person name="Haas B.J."/>
            <person name="Majoros W.H."/>
            <person name="Farzad M."/>
            <person name="Carlton J.M."/>
            <person name="Smith R.K. Jr."/>
            <person name="Garg J."/>
            <person name="Pearlman R.E."/>
            <person name="Karrer K.M."/>
            <person name="Sun L."/>
            <person name="Manning G."/>
            <person name="Elde N.C."/>
            <person name="Turkewitz A.P."/>
            <person name="Asai D.J."/>
            <person name="Wilkes D.E."/>
            <person name="Wang Y."/>
            <person name="Cai H."/>
            <person name="Collins K."/>
            <person name="Stewart B.A."/>
            <person name="Lee S.R."/>
            <person name="Wilamowska K."/>
            <person name="Weinberg Z."/>
            <person name="Ruzzo W.L."/>
            <person name="Wloga D."/>
            <person name="Gaertig J."/>
            <person name="Frankel J."/>
            <person name="Tsao C.-C."/>
            <person name="Gorovsky M.A."/>
            <person name="Keeling P.J."/>
            <person name="Waller R.F."/>
            <person name="Patron N.J."/>
            <person name="Cherry J.M."/>
            <person name="Stover N.A."/>
            <person name="Krieger C.J."/>
            <person name="del Toro C."/>
            <person name="Ryder H.F."/>
            <person name="Williamson S.C."/>
            <person name="Barbeau R.A."/>
            <person name="Hamilton E.P."/>
            <person name="Orias E."/>
        </authorList>
    </citation>
    <scope>NUCLEOTIDE SEQUENCE [LARGE SCALE GENOMIC DNA]</scope>
    <source>
        <strain evidence="4">SB210</strain>
    </source>
</reference>
<dbReference type="Gene3D" id="2.60.40.10">
    <property type="entry name" value="Immunoglobulins"/>
    <property type="match status" value="1"/>
</dbReference>
<dbReference type="SUPFAM" id="SSF49313">
    <property type="entry name" value="Cadherin-like"/>
    <property type="match status" value="1"/>
</dbReference>
<dbReference type="InterPro" id="IPR013783">
    <property type="entry name" value="Ig-like_fold"/>
</dbReference>
<dbReference type="InParanoid" id="Q22A47"/>
<accession>Q22A47</accession>
<proteinExistence type="predicted"/>
<evidence type="ECO:0000256" key="2">
    <source>
        <dbReference type="SAM" id="SignalP"/>
    </source>
</evidence>
<dbReference type="GO" id="GO:0005509">
    <property type="term" value="F:calcium ion binding"/>
    <property type="evidence" value="ECO:0007669"/>
    <property type="project" value="InterPro"/>
</dbReference>
<dbReference type="SUPFAM" id="SSF101908">
    <property type="entry name" value="Putative isomerase YbhE"/>
    <property type="match status" value="1"/>
</dbReference>
<feature type="region of interest" description="Disordered" evidence="1">
    <location>
        <begin position="1626"/>
        <end position="1647"/>
    </location>
</feature>
<dbReference type="EMBL" id="GG662582">
    <property type="protein sequence ID" value="EAR82164.1"/>
    <property type="molecule type" value="Genomic_DNA"/>
</dbReference>
<evidence type="ECO:0000313" key="3">
    <source>
        <dbReference type="EMBL" id="EAR82164.1"/>
    </source>
</evidence>
<dbReference type="InterPro" id="IPR015943">
    <property type="entry name" value="WD40/YVTN_repeat-like_dom_sf"/>
</dbReference>
<evidence type="ECO:0000256" key="1">
    <source>
        <dbReference type="SAM" id="MobiDB-lite"/>
    </source>
</evidence>
<feature type="compositionally biased region" description="Low complexity" evidence="1">
    <location>
        <begin position="1631"/>
        <end position="1642"/>
    </location>
</feature>
<evidence type="ECO:0008006" key="5">
    <source>
        <dbReference type="Google" id="ProtNLM"/>
    </source>
</evidence>
<organism evidence="3 4">
    <name type="scientific">Tetrahymena thermophila (strain SB210)</name>
    <dbReference type="NCBI Taxonomy" id="312017"/>
    <lineage>
        <taxon>Eukaryota</taxon>
        <taxon>Sar</taxon>
        <taxon>Alveolata</taxon>
        <taxon>Ciliophora</taxon>
        <taxon>Intramacronucleata</taxon>
        <taxon>Oligohymenophorea</taxon>
        <taxon>Hymenostomatida</taxon>
        <taxon>Tetrahymenina</taxon>
        <taxon>Tetrahymenidae</taxon>
        <taxon>Tetrahymena</taxon>
    </lineage>
</organism>
<dbReference type="InterPro" id="IPR015919">
    <property type="entry name" value="Cadherin-like_sf"/>
</dbReference>
<dbReference type="HOGENOM" id="CLU_000949_1_0_1"/>
<sequence length="1722" mass="198815">MNLFKIIFVFQICIQLTKCYDSRLQNADLPVFEPFPLAVVNPTVSLCKNGSTDVMAVFKSHSKNFLALNLQLCGFAIYDVTDITNNILIIKQFEFQPQKGSVLSLSITDSENYLWVGYTTGLFEIYDVQQLNFPCVLSQNLTSSNGNDILNKVIQFQQQNLTFLACQNNFKLVTWQNKQLIIQKEVELSDWNIVKIRFVFKQTILAVQGFTSLHFYQQYIGNLQKGVVNYMCSFNPSSAYVLSSFEVIQDTILVIQVQLYQYIMVDISMFIQSSDGKNCDQSKIKYLDTYPSNPLGNNFALSKDQKFLYTQQSSIGVLIFDVSQQKLEIFQVIQTKGTCGDIYLSDDENFLFYSNWFDTKIFQKTQPNLNLDIPNLLLNSYQLVSYTFYKTGSGSFDNQIIYEEPSDILYMTRKDQGSAIFKYQGEGVLDLISLVDNGIPNISISYQARVPGTNIFYQSQEILGLQIVDYSDLANPKILKTNISLGFKTFKFEQIIFNKAGTLGFVANIIGVLIISIKDILNPQVLSQVNTSNYLGGDISLYKFSLSHDERTLLLFPEFYGIVFADITDPLNPYFLFKIYLGNIYFLQQTLDSQYLVCGVGYQGVFIYKINEDRSLTLLSQVRIQGVIYFQWLIYNDNYLIVTTAEIDSIILVSLVDKVNPEIIQIIPLALNDPIYWLLPSQDQSFLFASAQKALYQYFIQSQIIIHSSVYKLVSIPNSNQYLRQLLQKGQPFQVGDKIQIYLVNIYQTKDLKIQEAFYYQNFVIQGLPSWMQYSPSDQVLSIQASKESLIADENGQYLSKTLQQVIFLSYQGIGDDAFTNANLNISYADSINIKQACVRAGYLDKSGFVSTNYSPQNEFNLLDNQSQQILQKWNQTQDQQEKLIDFIQFTLNQNIINYVIQFYIQPSLVVDFTNSANPISSNQNQLIVTLQVSNGLFVNKLYPGILVLINSEQNIIQLQGSVSSVNSVLYNTIKLSLKNETLFASTKIDVTVDDQINYKYDQTLSLKEAIFISLQSPVLVANSLQQDFNQYYENGQLAVQTPFNYKMSSSVFKCADSTSLQFTAKILQKNGQFEELPPGYWLSFSSNERTLVGTPSTNLFNQQFVIQIQATDDYTVAQDQLIIQISIVPFFLVLQIIIQIIGPLLGILGIWKYRTKFYNITFRHFLIYSKEIAHVSEYYEKKIIITDNLLEISLQLWKPVQSQLSQKYIQSEISHVFQLNKINDLVSQNYNSNFLMKNDSNITFVSHLQNSVNHHDDQNNDPEDHIGLQIQDKSNLKKKYSLNDSVISKQNKNLSQSKYEINQSPISNKKNQSQQDNFTSSLMRQITFNERMRAQSTPKQNQNQQLFLKNGQINYEYIRNLAIQKYNNTTQKKEKIISKNILKQLNDNKSRISTILRYLAVEYFIECSPICSQIVNLLKQKALLIYREIDWYRAYVSTQVNEKVLDTNFPTYKLNEDCLRLAFQEISQDMMKEQMKQIKNKQNQQQNEQENKYLKEVLIYLPLIEQYLFAVALGISSKKRKFFEVAKGDCFHCYSFQIRSIKCYEKTVIFHCCVDAQEILGLNQVEKGLSENQRLPEWMQIDFQKTEITLKGTPDQKHIGQSRFKIYDLDGYLLRQFDIQVLPSRNPNSQIDQQQNQELQQYRTDDSPRKQMLLSKFNTNTEKLNTNFNSQQNSQILHIHTDSVQEFDEISPNQNNPDRMKSSVKNVNEKNFRLLNFTKNS</sequence>
<dbReference type="GeneID" id="7831071"/>
<protein>
    <recommendedName>
        <fullName evidence="5">Dystroglycan-type cadherin-like domain-containing protein</fullName>
    </recommendedName>
</protein>
<keyword evidence="2" id="KW-0732">Signal</keyword>
<feature type="signal peptide" evidence="2">
    <location>
        <begin position="1"/>
        <end position="19"/>
    </location>
</feature>
<feature type="chain" id="PRO_5004200857" description="Dystroglycan-type cadherin-like domain-containing protein" evidence="2">
    <location>
        <begin position="20"/>
        <end position="1722"/>
    </location>
</feature>
<keyword evidence="4" id="KW-1185">Reference proteome</keyword>
<dbReference type="KEGG" id="tet:TTHERM_01285880"/>